<evidence type="ECO:0000313" key="3">
    <source>
        <dbReference type="Proteomes" id="UP000651050"/>
    </source>
</evidence>
<dbReference type="InterPro" id="IPR010239">
    <property type="entry name" value="CHP02001"/>
</dbReference>
<gene>
    <name evidence="2" type="ORF">I5803_13975</name>
</gene>
<dbReference type="EMBL" id="JADWYS010000001">
    <property type="protein sequence ID" value="MBG9389139.1"/>
    <property type="molecule type" value="Genomic_DNA"/>
</dbReference>
<feature type="signal peptide" evidence="1">
    <location>
        <begin position="1"/>
        <end position="17"/>
    </location>
</feature>
<evidence type="ECO:0000256" key="1">
    <source>
        <dbReference type="SAM" id="SignalP"/>
    </source>
</evidence>
<dbReference type="Proteomes" id="UP000651050">
    <property type="component" value="Unassembled WGS sequence"/>
</dbReference>
<feature type="chain" id="PRO_5037738184" evidence="1">
    <location>
        <begin position="18"/>
        <end position="241"/>
    </location>
</feature>
<evidence type="ECO:0000313" key="2">
    <source>
        <dbReference type="EMBL" id="MBG9389139.1"/>
    </source>
</evidence>
<accession>A0A931H5Q0</accession>
<name>A0A931H5Q0_9BURK</name>
<reference evidence="2" key="1">
    <citation type="submission" date="2020-11" db="EMBL/GenBank/DDBJ databases">
        <title>Bacterial whole genome sequence for Caenimonas sp. DR4.4.</title>
        <authorList>
            <person name="Le V."/>
            <person name="Ko S.-R."/>
            <person name="Ahn C.-Y."/>
            <person name="Oh H.-M."/>
        </authorList>
    </citation>
    <scope>NUCLEOTIDE SEQUENCE</scope>
    <source>
        <strain evidence="2">DR4.4</strain>
    </source>
</reference>
<proteinExistence type="predicted"/>
<protein>
    <submittedName>
        <fullName evidence="2">Uncharacterized protein</fullName>
    </submittedName>
</protein>
<dbReference type="Pfam" id="PF09694">
    <property type="entry name" value="Gcw_chp"/>
    <property type="match status" value="1"/>
</dbReference>
<dbReference type="AlphaFoldDB" id="A0A931H5Q0"/>
<comment type="caution">
    <text evidence="2">The sequence shown here is derived from an EMBL/GenBank/DDBJ whole genome shotgun (WGS) entry which is preliminary data.</text>
</comment>
<dbReference type="NCBIfam" id="TIGR02001">
    <property type="entry name" value="gcw_chp"/>
    <property type="match status" value="1"/>
</dbReference>
<sequence>MILAAMALSGTGAFAQAAAPAAPEPDYTLSYNVGAVTDYRYRGISQSRLKPAIQGGIDFSHKSGFYLGTWLSSIKWIKDAGGDASVEWDIYGGYKGTAGPIGYDVGVLRYQYPSANLAVSPNTTEVYIAGTYGPATLKYSHSLTDTFGFFDSKGSYYIDGSATFDLGSGWSVVPHVGYQKIKNTSAASYTDYSITLGKDFGNGISATAAVVATDADDTMYFTPSGKFTGRTGLVLGVKYSF</sequence>
<organism evidence="2 3">
    <name type="scientific">Caenimonas aquaedulcis</name>
    <dbReference type="NCBI Taxonomy" id="2793270"/>
    <lineage>
        <taxon>Bacteria</taxon>
        <taxon>Pseudomonadati</taxon>
        <taxon>Pseudomonadota</taxon>
        <taxon>Betaproteobacteria</taxon>
        <taxon>Burkholderiales</taxon>
        <taxon>Comamonadaceae</taxon>
        <taxon>Caenimonas</taxon>
    </lineage>
</organism>
<keyword evidence="1" id="KW-0732">Signal</keyword>
<keyword evidence="3" id="KW-1185">Reference proteome</keyword>